<feature type="compositionally biased region" description="Basic and acidic residues" evidence="6">
    <location>
        <begin position="271"/>
        <end position="315"/>
    </location>
</feature>
<dbReference type="PROSITE" id="PS51849">
    <property type="entry name" value="RSGI_N"/>
    <property type="match status" value="1"/>
</dbReference>
<evidence type="ECO:0000259" key="7">
    <source>
        <dbReference type="PROSITE" id="PS51849"/>
    </source>
</evidence>
<dbReference type="Pfam" id="PF12791">
    <property type="entry name" value="RsgI_N"/>
    <property type="match status" value="1"/>
</dbReference>
<evidence type="ECO:0000256" key="1">
    <source>
        <dbReference type="ARBA" id="ARBA00004162"/>
    </source>
</evidence>
<reference evidence="8 9" key="1">
    <citation type="submission" date="2014-09" db="EMBL/GenBank/DDBJ databases">
        <authorList>
            <person name="Hornung B.V."/>
        </authorList>
    </citation>
    <scope>NUCLEOTIDE SEQUENCE [LARGE SCALE GENOMIC DNA]</scope>
    <source>
        <strain evidence="8 9">FRIFI</strain>
    </source>
</reference>
<keyword evidence="5" id="KW-0472">Membrane</keyword>
<organism evidence="8 9">
    <name type="scientific">Romboutsia hominis</name>
    <dbReference type="NCBI Taxonomy" id="1507512"/>
    <lineage>
        <taxon>Bacteria</taxon>
        <taxon>Bacillati</taxon>
        <taxon>Bacillota</taxon>
        <taxon>Clostridia</taxon>
        <taxon>Peptostreptococcales</taxon>
        <taxon>Peptostreptococcaceae</taxon>
        <taxon>Romboutsia</taxon>
    </lineage>
</organism>
<dbReference type="Pfam" id="PF23750">
    <property type="entry name" value="RsgI_M"/>
    <property type="match status" value="1"/>
</dbReference>
<dbReference type="AlphaFoldDB" id="A0A2P2BQE6"/>
<evidence type="ECO:0000313" key="8">
    <source>
        <dbReference type="EMBL" id="CEI72563.1"/>
    </source>
</evidence>
<gene>
    <name evidence="8" type="ORF">FRIFI_1023</name>
</gene>
<keyword evidence="3" id="KW-0812">Transmembrane</keyword>
<comment type="subcellular location">
    <subcellularLocation>
        <location evidence="1">Cell membrane</location>
        <topology evidence="1">Single-pass membrane protein</topology>
    </subcellularLocation>
</comment>
<keyword evidence="9" id="KW-1185">Reference proteome</keyword>
<name>A0A2P2BQE6_9FIRM</name>
<feature type="compositionally biased region" description="Acidic residues" evidence="6">
    <location>
        <begin position="258"/>
        <end position="270"/>
    </location>
</feature>
<dbReference type="KEGG" id="rhom:FRIFI_1023"/>
<evidence type="ECO:0000256" key="2">
    <source>
        <dbReference type="ARBA" id="ARBA00022475"/>
    </source>
</evidence>
<keyword evidence="2" id="KW-1003">Cell membrane</keyword>
<evidence type="ECO:0000313" key="9">
    <source>
        <dbReference type="Proteomes" id="UP000245695"/>
    </source>
</evidence>
<feature type="domain" description="RsgI N-terminal anti-sigma" evidence="7">
    <location>
        <begin position="3"/>
        <end position="50"/>
    </location>
</feature>
<evidence type="ECO:0000256" key="6">
    <source>
        <dbReference type="SAM" id="MobiDB-lite"/>
    </source>
</evidence>
<accession>A0A2P2BQE6</accession>
<dbReference type="EMBL" id="LN650648">
    <property type="protein sequence ID" value="CEI72563.1"/>
    <property type="molecule type" value="Genomic_DNA"/>
</dbReference>
<feature type="compositionally biased region" description="Basic and acidic residues" evidence="6">
    <location>
        <begin position="324"/>
        <end position="346"/>
    </location>
</feature>
<evidence type="ECO:0000256" key="5">
    <source>
        <dbReference type="ARBA" id="ARBA00023136"/>
    </source>
</evidence>
<dbReference type="InterPro" id="IPR055431">
    <property type="entry name" value="RsgI_M"/>
</dbReference>
<dbReference type="RefSeq" id="WP_166505193.1">
    <property type="nucleotide sequence ID" value="NZ_LN650648.1"/>
</dbReference>
<dbReference type="Proteomes" id="UP000245695">
    <property type="component" value="Chromosome 1"/>
</dbReference>
<keyword evidence="4" id="KW-1133">Transmembrane helix</keyword>
<evidence type="ECO:0000256" key="3">
    <source>
        <dbReference type="ARBA" id="ARBA00022692"/>
    </source>
</evidence>
<protein>
    <submittedName>
        <fullName evidence="8">Anti-sigma factor N-terminus</fullName>
    </submittedName>
</protein>
<dbReference type="InterPro" id="IPR024449">
    <property type="entry name" value="Anti-sigma_RsgI_N"/>
</dbReference>
<feature type="region of interest" description="Disordered" evidence="6">
    <location>
        <begin position="258"/>
        <end position="346"/>
    </location>
</feature>
<proteinExistence type="predicted"/>
<evidence type="ECO:0000256" key="4">
    <source>
        <dbReference type="ARBA" id="ARBA00022989"/>
    </source>
</evidence>
<sequence length="346" mass="40145">MYYKGIVMELNKDHAIVMINSGDILKIKIKKGLLIGDAIIFTEEDIIKESKVIEFKNKKWIKPLALVASIFFIIIFNFSGKDKEPISNPYALVTLDINPSIGLEVDENKIVVNAKGLNKDGKKMNMKDLNGKSLDEATKIIRSYVQSNKDIKNKDSMIVGFAFLENTNNKVFEKSIQNIIRKNFSGVEIVYMYGSSQDREMAIEKGISLGRYKADEIINEDLLEDTIENMSVDELINLLKNKSTPVYLNKEIKDELEDRYEDNKDNDDSDRDYNDSNKDNDDSDRDYNDSNKYDDDKDRDYNDNNKDDEKDRDYNDNNEDDDDKDLKYKDNNKDDDKDHNYNDNDE</sequence>
<dbReference type="GO" id="GO:0005886">
    <property type="term" value="C:plasma membrane"/>
    <property type="evidence" value="ECO:0007669"/>
    <property type="project" value="UniProtKB-SubCell"/>
</dbReference>